<feature type="domain" description="FPG-type" evidence="14">
    <location>
        <begin position="278"/>
        <end position="317"/>
    </location>
</feature>
<evidence type="ECO:0000256" key="8">
    <source>
        <dbReference type="ARBA" id="ARBA00023125"/>
    </source>
</evidence>
<dbReference type="GO" id="GO:0003684">
    <property type="term" value="F:damaged DNA binding"/>
    <property type="evidence" value="ECO:0007669"/>
    <property type="project" value="InterPro"/>
</dbReference>
<dbReference type="GO" id="GO:0000703">
    <property type="term" value="F:oxidized pyrimidine nucleobase lesion DNA N-glycosylase activity"/>
    <property type="evidence" value="ECO:0007669"/>
    <property type="project" value="TreeGrafter"/>
</dbReference>
<keyword evidence="5 13" id="KW-0863">Zinc-finger</keyword>
<evidence type="ECO:0000256" key="5">
    <source>
        <dbReference type="ARBA" id="ARBA00022771"/>
    </source>
</evidence>
<keyword evidence="8" id="KW-0238">DNA-binding</keyword>
<protein>
    <recommendedName>
        <fullName evidence="2">DNA-(apurinic or apyrimidinic site) lyase</fullName>
        <ecNumber evidence="2">4.2.99.18</ecNumber>
    </recommendedName>
</protein>
<dbReference type="EC" id="4.2.99.18" evidence="2"/>
<keyword evidence="12 16" id="KW-0326">Glycosidase</keyword>
<name>A0A7W7GQU9_9MICC</name>
<dbReference type="Pfam" id="PF06831">
    <property type="entry name" value="H2TH"/>
    <property type="match status" value="1"/>
</dbReference>
<keyword evidence="7" id="KW-0862">Zinc</keyword>
<gene>
    <name evidence="16" type="ORF">HDA30_002004</name>
</gene>
<dbReference type="InterPro" id="IPR000214">
    <property type="entry name" value="Znf_DNA_glyclase/AP_lyase"/>
</dbReference>
<dbReference type="Proteomes" id="UP000540191">
    <property type="component" value="Unassembled WGS sequence"/>
</dbReference>
<keyword evidence="9" id="KW-0234">DNA repair</keyword>
<comment type="similarity">
    <text evidence="1">Belongs to the FPG family.</text>
</comment>
<dbReference type="SMART" id="SM00898">
    <property type="entry name" value="Fapy_DNA_glyco"/>
    <property type="match status" value="1"/>
</dbReference>
<dbReference type="SUPFAM" id="SSF46946">
    <property type="entry name" value="S13-like H2TH domain"/>
    <property type="match status" value="1"/>
</dbReference>
<sequence length="317" mass="33999">MPEGDSLVRAAHRLRPVLAGRALTAAQLRVPRHATADLTGWTITAVIPRAKYVLMRLTPPGSGDADDPRGLTLLSHLKMEGRWRVCAPGERWPAPAHRIRAVLETDDVQVLGIELGLLELLPTAEEDTRLGFLGPDLLDPAWTPASLRAAVAALRSRPALPIGAALLDQRLVAGLGNIYRCEALLLAGIDPHRPVAEVEDLPGLVTLARDLMRANVPPAAPAEGAARRTTGVRPDPDAPFGVRVLVPHAAAWPAPPAAHGTAAPESRGRARRPAPSYWVYGHDRQPCLRCGGPVTRGELGAGDGPARRLWWCRRCQS</sequence>
<organism evidence="16 17">
    <name type="scientific">Micrococcus cohnii</name>
    <dbReference type="NCBI Taxonomy" id="993416"/>
    <lineage>
        <taxon>Bacteria</taxon>
        <taxon>Bacillati</taxon>
        <taxon>Actinomycetota</taxon>
        <taxon>Actinomycetes</taxon>
        <taxon>Micrococcales</taxon>
        <taxon>Micrococcaceae</taxon>
        <taxon>Micrococcus</taxon>
    </lineage>
</organism>
<dbReference type="GO" id="GO:0140078">
    <property type="term" value="F:class I DNA-(apurinic or apyrimidinic site) endonuclease activity"/>
    <property type="evidence" value="ECO:0007669"/>
    <property type="project" value="UniProtKB-EC"/>
</dbReference>
<evidence type="ECO:0000256" key="4">
    <source>
        <dbReference type="ARBA" id="ARBA00022763"/>
    </source>
</evidence>
<dbReference type="Gene3D" id="3.20.190.10">
    <property type="entry name" value="MutM-like, N-terminal"/>
    <property type="match status" value="1"/>
</dbReference>
<dbReference type="PROSITE" id="PS51068">
    <property type="entry name" value="FPG_CAT"/>
    <property type="match status" value="1"/>
</dbReference>
<evidence type="ECO:0000256" key="9">
    <source>
        <dbReference type="ARBA" id="ARBA00023204"/>
    </source>
</evidence>
<reference evidence="16 17" key="1">
    <citation type="submission" date="2020-08" db="EMBL/GenBank/DDBJ databases">
        <title>Sequencing the genomes of 1000 actinobacteria strains.</title>
        <authorList>
            <person name="Klenk H.-P."/>
        </authorList>
    </citation>
    <scope>NUCLEOTIDE SEQUENCE [LARGE SCALE GENOMIC DNA]</scope>
    <source>
        <strain evidence="16 17">DSM 23974</strain>
    </source>
</reference>
<evidence type="ECO:0000259" key="15">
    <source>
        <dbReference type="PROSITE" id="PS51068"/>
    </source>
</evidence>
<dbReference type="InterPro" id="IPR015886">
    <property type="entry name" value="H2TH_FPG"/>
</dbReference>
<evidence type="ECO:0000259" key="14">
    <source>
        <dbReference type="PROSITE" id="PS51066"/>
    </source>
</evidence>
<dbReference type="GO" id="GO:0006284">
    <property type="term" value="P:base-excision repair"/>
    <property type="evidence" value="ECO:0007669"/>
    <property type="project" value="InterPro"/>
</dbReference>
<evidence type="ECO:0000313" key="17">
    <source>
        <dbReference type="Proteomes" id="UP000540191"/>
    </source>
</evidence>
<dbReference type="Gene3D" id="1.10.8.50">
    <property type="match status" value="1"/>
</dbReference>
<dbReference type="CDD" id="cd08971">
    <property type="entry name" value="AcNei2_N"/>
    <property type="match status" value="1"/>
</dbReference>
<evidence type="ECO:0000313" key="16">
    <source>
        <dbReference type="EMBL" id="MBB4736496.1"/>
    </source>
</evidence>
<dbReference type="InterPro" id="IPR035937">
    <property type="entry name" value="FPG_N"/>
</dbReference>
<keyword evidence="16" id="KW-0255">Endonuclease</keyword>
<evidence type="ECO:0000256" key="12">
    <source>
        <dbReference type="ARBA" id="ARBA00023295"/>
    </source>
</evidence>
<keyword evidence="11" id="KW-0511">Multifunctional enzyme</keyword>
<keyword evidence="10 16" id="KW-0456">Lyase</keyword>
<dbReference type="EMBL" id="JACHNA010000001">
    <property type="protein sequence ID" value="MBB4736496.1"/>
    <property type="molecule type" value="Genomic_DNA"/>
</dbReference>
<keyword evidence="6 16" id="KW-0378">Hydrolase</keyword>
<keyword evidence="16" id="KW-0540">Nuclease</keyword>
<dbReference type="PANTHER" id="PTHR42697">
    <property type="entry name" value="ENDONUCLEASE 8"/>
    <property type="match status" value="1"/>
</dbReference>
<dbReference type="PROSITE" id="PS51066">
    <property type="entry name" value="ZF_FPG_2"/>
    <property type="match status" value="1"/>
</dbReference>
<dbReference type="SUPFAM" id="SSF57716">
    <property type="entry name" value="Glucocorticoid receptor-like (DNA-binding domain)"/>
    <property type="match status" value="1"/>
</dbReference>
<comment type="caution">
    <text evidence="16">The sequence shown here is derived from an EMBL/GenBank/DDBJ whole genome shotgun (WGS) entry which is preliminary data.</text>
</comment>
<evidence type="ECO:0000256" key="13">
    <source>
        <dbReference type="PROSITE-ProRule" id="PRU00391"/>
    </source>
</evidence>
<evidence type="ECO:0000256" key="3">
    <source>
        <dbReference type="ARBA" id="ARBA00022723"/>
    </source>
</evidence>
<proteinExistence type="inferred from homology"/>
<dbReference type="SMART" id="SM01232">
    <property type="entry name" value="H2TH"/>
    <property type="match status" value="1"/>
</dbReference>
<dbReference type="InterPro" id="IPR010979">
    <property type="entry name" value="Ribosomal_uS13-like_H2TH"/>
</dbReference>
<dbReference type="Pfam" id="PF01149">
    <property type="entry name" value="Fapy_DNA_glyco"/>
    <property type="match status" value="1"/>
</dbReference>
<dbReference type="InterPro" id="IPR044090">
    <property type="entry name" value="Nei2_N"/>
</dbReference>
<dbReference type="GO" id="GO:0008270">
    <property type="term" value="F:zinc ion binding"/>
    <property type="evidence" value="ECO:0007669"/>
    <property type="project" value="UniProtKB-KW"/>
</dbReference>
<evidence type="ECO:0000256" key="1">
    <source>
        <dbReference type="ARBA" id="ARBA00009409"/>
    </source>
</evidence>
<evidence type="ECO:0000256" key="10">
    <source>
        <dbReference type="ARBA" id="ARBA00023239"/>
    </source>
</evidence>
<keyword evidence="3" id="KW-0479">Metal-binding</keyword>
<feature type="domain" description="Formamidopyrimidine-DNA glycosylase catalytic" evidence="15">
    <location>
        <begin position="2"/>
        <end position="112"/>
    </location>
</feature>
<keyword evidence="4" id="KW-0227">DNA damage</keyword>
<dbReference type="PANTHER" id="PTHR42697:SF1">
    <property type="entry name" value="ENDONUCLEASE 8"/>
    <property type="match status" value="1"/>
</dbReference>
<evidence type="ECO:0000256" key="6">
    <source>
        <dbReference type="ARBA" id="ARBA00022801"/>
    </source>
</evidence>
<dbReference type="InterPro" id="IPR012319">
    <property type="entry name" value="FPG_cat"/>
</dbReference>
<evidence type="ECO:0000256" key="7">
    <source>
        <dbReference type="ARBA" id="ARBA00022833"/>
    </source>
</evidence>
<dbReference type="RefSeq" id="WP_184242142.1">
    <property type="nucleotide sequence ID" value="NZ_JACHNA010000001.1"/>
</dbReference>
<dbReference type="AlphaFoldDB" id="A0A7W7GQU9"/>
<accession>A0A7W7GQU9</accession>
<keyword evidence="17" id="KW-1185">Reference proteome</keyword>
<evidence type="ECO:0000256" key="2">
    <source>
        <dbReference type="ARBA" id="ARBA00012720"/>
    </source>
</evidence>
<evidence type="ECO:0000256" key="11">
    <source>
        <dbReference type="ARBA" id="ARBA00023268"/>
    </source>
</evidence>
<dbReference type="SUPFAM" id="SSF81624">
    <property type="entry name" value="N-terminal domain of MutM-like DNA repair proteins"/>
    <property type="match status" value="1"/>
</dbReference>